<dbReference type="RefSeq" id="WP_307482205.1">
    <property type="nucleotide sequence ID" value="NZ_JAUTBF010000001.1"/>
</dbReference>
<reference evidence="1 2" key="1">
    <citation type="submission" date="2023-07" db="EMBL/GenBank/DDBJ databases">
        <title>Functional and genomic diversity of the sorghum phyllosphere microbiome.</title>
        <authorList>
            <person name="Shade A."/>
        </authorList>
    </citation>
    <scope>NUCLEOTIDE SEQUENCE [LARGE SCALE GENOMIC DNA]</scope>
    <source>
        <strain evidence="1 2">SORGH_AS_1207</strain>
    </source>
</reference>
<keyword evidence="2" id="KW-1185">Reference proteome</keyword>
<dbReference type="Gene3D" id="3.40.50.720">
    <property type="entry name" value="NAD(P)-binding Rossmann-like Domain"/>
    <property type="match status" value="1"/>
</dbReference>
<dbReference type="Proteomes" id="UP001226691">
    <property type="component" value="Unassembled WGS sequence"/>
</dbReference>
<evidence type="ECO:0000313" key="2">
    <source>
        <dbReference type="Proteomes" id="UP001226691"/>
    </source>
</evidence>
<accession>A0ABU0TTW3</accession>
<sequence>MDGYVLNKFVTLIKVGQRRFLIKHGQLSRTSFVLDFEADQLARVALLDKLITDGRIDADELLGLQSDGGQANEVLELLLDEHVLVAPHSQDFTQYYALINERRLSGEPIKPSIIVASSPEVEHALSDGLRGVDLPYTMVTPNEFFASEGTPESLVVVYDRFDSADFHRFNQFAIEHNTPLVLGYLDGSTTIIAPVVLHGETVCYNELEIQLEATLTHRPEYRAYKAVERASMAYPPFLLNQLTFFSLHLWLDFVLTGSLKTKNRALIFDTESLRFDLVDVLPLPVCPACRLDHAMSHDYL</sequence>
<name>A0ABU0TTW3_MICTR</name>
<evidence type="ECO:0000313" key="1">
    <source>
        <dbReference type="EMBL" id="MDQ1123096.1"/>
    </source>
</evidence>
<dbReference type="SUPFAM" id="SSF69572">
    <property type="entry name" value="Activating enzymes of the ubiquitin-like proteins"/>
    <property type="match status" value="1"/>
</dbReference>
<dbReference type="EMBL" id="JAUTBF010000001">
    <property type="protein sequence ID" value="MDQ1123096.1"/>
    <property type="molecule type" value="Genomic_DNA"/>
</dbReference>
<proteinExistence type="predicted"/>
<comment type="caution">
    <text evidence="1">The sequence shown here is derived from an EMBL/GenBank/DDBJ whole genome shotgun (WGS) entry which is preliminary data.</text>
</comment>
<protein>
    <recommendedName>
        <fullName evidence="3">Bacteriocin biosynthesis cyclodehydratase domain protein</fullName>
    </recommendedName>
</protein>
<organism evidence="1 2">
    <name type="scientific">Microbacterium trichothecenolyticum</name>
    <name type="common">Aureobacterium trichothecenolyticum</name>
    <dbReference type="NCBI Taxonomy" id="69370"/>
    <lineage>
        <taxon>Bacteria</taxon>
        <taxon>Bacillati</taxon>
        <taxon>Actinomycetota</taxon>
        <taxon>Actinomycetes</taxon>
        <taxon>Micrococcales</taxon>
        <taxon>Microbacteriaceae</taxon>
        <taxon>Microbacterium</taxon>
    </lineage>
</organism>
<evidence type="ECO:0008006" key="3">
    <source>
        <dbReference type="Google" id="ProtNLM"/>
    </source>
</evidence>
<dbReference type="InterPro" id="IPR035985">
    <property type="entry name" value="Ubiquitin-activating_enz"/>
</dbReference>
<gene>
    <name evidence="1" type="ORF">QE412_001669</name>
</gene>